<dbReference type="SFLD" id="SFLDG01200">
    <property type="entry name" value="SUF1.1"/>
    <property type="match status" value="3"/>
</dbReference>
<dbReference type="InterPro" id="IPR033468">
    <property type="entry name" value="Metaxin_GST"/>
</dbReference>
<comment type="similarity">
    <text evidence="1">Belongs to the FAX family.</text>
</comment>
<dbReference type="AlphaFoldDB" id="A0A0N4WYF9"/>
<dbReference type="Gene3D" id="1.20.1050.10">
    <property type="match status" value="2"/>
</dbReference>
<dbReference type="WBParaSite" id="HPLM_0001690801-mRNA-1">
    <property type="protein sequence ID" value="HPLM_0001690801-mRNA-1"/>
    <property type="gene ID" value="HPLM_0001690801"/>
</dbReference>
<proteinExistence type="inferred from homology"/>
<dbReference type="SUPFAM" id="SSF52833">
    <property type="entry name" value="Thioredoxin-like"/>
    <property type="match status" value="1"/>
</dbReference>
<dbReference type="GO" id="GO:0005737">
    <property type="term" value="C:cytoplasm"/>
    <property type="evidence" value="ECO:0007669"/>
    <property type="project" value="TreeGrafter"/>
</dbReference>
<name>A0A0N4WYF9_HAEPC</name>
<dbReference type="PANTHER" id="PTHR12289:SF32">
    <property type="entry name" value="GST_C_6 DOMAIN-CONTAINING PROTEIN"/>
    <property type="match status" value="1"/>
</dbReference>
<dbReference type="InterPro" id="IPR036282">
    <property type="entry name" value="Glutathione-S-Trfase_C_sf"/>
</dbReference>
<sequence length="635" mass="72267">LPSPKDEALARTIERTIENHTALVIFKFKIVESIGNDYVNAMRMLPSLGVPRVMAPIIAPLVSYMMKSKISKRVETSLGNFSDEDFKQLLHKDLDAYRDLLAGKKFFFGDEISSADCTLFSQLATTIYIPVESYARDVIQDEYPELVTFCDNVRDKVFGKEFIPENYRDVEIVGTDLDPYNDKILKSYFQVQIRKHDWKPDIVYLYQFPRAKPVPNLSPYCLKVETFLKANKIPYEPLPSPKDEALARTIERTTENHTAMVIYNFKIAGSSGNDYVNAMGIMPSIGLPDGFTPIIAPLVTYMIKSKISKRVATSVGNFSDEDFKQLLRKDLDAYRNLLAGKKFFFGDEISSADCTLFSQLATTIYIPVDNYAKNVIQDEYPELVTFCDNVRDKVGIRKHNWKPDIVYLYQFPRAKSVPNLSPYCLKVETFLKANKIPYEVCPLLMGRSKYGLLPFIELNGEHIADSQIILHRLKTHFKVKVRISHTMFADLFQFLSFNQNLKVRGDIGGKLKHPLPSPKDEALARTIERTTENHTAMVIFKFKIVESSGNDYVMGMIPSLGLPQAFTPILAPLFSCMIKRAVSKRVATSIGNFSDEDFKQLLRKDLDTYRDLLAGKKFFFGDEITSVSSFADSLF</sequence>
<dbReference type="Pfam" id="PF17171">
    <property type="entry name" value="GST_C_6"/>
    <property type="match status" value="2"/>
</dbReference>
<reference evidence="3" key="1">
    <citation type="submission" date="2017-02" db="UniProtKB">
        <authorList>
            <consortium name="WormBaseParasite"/>
        </authorList>
    </citation>
    <scope>IDENTIFICATION</scope>
</reference>
<dbReference type="InterPro" id="IPR036249">
    <property type="entry name" value="Thioredoxin-like_sf"/>
</dbReference>
<dbReference type="InterPro" id="IPR012336">
    <property type="entry name" value="Thioredoxin-like_fold"/>
</dbReference>
<dbReference type="Pfam" id="PF17172">
    <property type="entry name" value="GST_N_4"/>
    <property type="match status" value="1"/>
</dbReference>
<accession>A0A0N4WYF9</accession>
<protein>
    <submittedName>
        <fullName evidence="3">GST C-terminal domain-containing protein</fullName>
    </submittedName>
</protein>
<dbReference type="CDD" id="cd03193">
    <property type="entry name" value="GST_C_Metaxin"/>
    <property type="match status" value="2"/>
</dbReference>
<dbReference type="SFLD" id="SFLDG01180">
    <property type="entry name" value="SUF1"/>
    <property type="match status" value="3"/>
</dbReference>
<organism evidence="3">
    <name type="scientific">Haemonchus placei</name>
    <name type="common">Barber's pole worm</name>
    <dbReference type="NCBI Taxonomy" id="6290"/>
    <lineage>
        <taxon>Eukaryota</taxon>
        <taxon>Metazoa</taxon>
        <taxon>Ecdysozoa</taxon>
        <taxon>Nematoda</taxon>
        <taxon>Chromadorea</taxon>
        <taxon>Rhabditida</taxon>
        <taxon>Rhabditina</taxon>
        <taxon>Rhabditomorpha</taxon>
        <taxon>Strongyloidea</taxon>
        <taxon>Trichostrongylidae</taxon>
        <taxon>Haemonchus</taxon>
    </lineage>
</organism>
<dbReference type="CDD" id="cd03080">
    <property type="entry name" value="GST_N_Metaxin_like"/>
    <property type="match status" value="1"/>
</dbReference>
<dbReference type="InterPro" id="IPR050931">
    <property type="entry name" value="Mito_Protein_Transport_Metaxin"/>
</dbReference>
<dbReference type="SUPFAM" id="SSF47616">
    <property type="entry name" value="GST C-terminal domain-like"/>
    <property type="match status" value="2"/>
</dbReference>
<dbReference type="InterPro" id="IPR010987">
    <property type="entry name" value="Glutathione-S-Trfase_C-like"/>
</dbReference>
<feature type="domain" description="GST C-terminal" evidence="2">
    <location>
        <begin position="36"/>
        <end position="172"/>
    </location>
</feature>
<dbReference type="PANTHER" id="PTHR12289">
    <property type="entry name" value="METAXIN RELATED"/>
    <property type="match status" value="1"/>
</dbReference>
<dbReference type="InterPro" id="IPR026928">
    <property type="entry name" value="FAX/IsoI-like"/>
</dbReference>
<dbReference type="SFLD" id="SFLDS00019">
    <property type="entry name" value="Glutathione_Transferase_(cytos"/>
    <property type="match status" value="3"/>
</dbReference>
<dbReference type="PROSITE" id="PS50405">
    <property type="entry name" value="GST_CTER"/>
    <property type="match status" value="2"/>
</dbReference>
<feature type="domain" description="GST C-terminal" evidence="2">
    <location>
        <begin position="273"/>
        <end position="416"/>
    </location>
</feature>
<evidence type="ECO:0000259" key="2">
    <source>
        <dbReference type="PROSITE" id="PS50405"/>
    </source>
</evidence>
<evidence type="ECO:0000256" key="1">
    <source>
        <dbReference type="ARBA" id="ARBA00006475"/>
    </source>
</evidence>
<dbReference type="InterPro" id="IPR040079">
    <property type="entry name" value="Glutathione_S-Trfase"/>
</dbReference>
<evidence type="ECO:0000313" key="3">
    <source>
        <dbReference type="WBParaSite" id="HPLM_0001690801-mRNA-1"/>
    </source>
</evidence>